<comment type="subcellular location">
    <subcellularLocation>
        <location evidence="1">Membrane</location>
        <topology evidence="1">Single-pass membrane protein</topology>
    </subcellularLocation>
</comment>
<keyword evidence="7" id="KW-0325">Glycoprotein</keyword>
<evidence type="ECO:0000256" key="3">
    <source>
        <dbReference type="ARBA" id="ARBA00022679"/>
    </source>
</evidence>
<evidence type="ECO:0000256" key="8">
    <source>
        <dbReference type="SAM" id="SignalP"/>
    </source>
</evidence>
<dbReference type="GO" id="GO:0016757">
    <property type="term" value="F:glycosyltransferase activity"/>
    <property type="evidence" value="ECO:0007669"/>
    <property type="project" value="UniProtKB-KW"/>
</dbReference>
<evidence type="ECO:0000259" key="9">
    <source>
        <dbReference type="Pfam" id="PF04577"/>
    </source>
</evidence>
<dbReference type="GO" id="GO:0016020">
    <property type="term" value="C:membrane"/>
    <property type="evidence" value="ECO:0007669"/>
    <property type="project" value="UniProtKB-SubCell"/>
</dbReference>
<reference evidence="11" key="3">
    <citation type="submission" date="2015-06" db="UniProtKB">
        <authorList>
            <consortium name="EnsemblProtists"/>
        </authorList>
    </citation>
    <scope>IDENTIFICATION</scope>
</reference>
<dbReference type="InterPro" id="IPR007657">
    <property type="entry name" value="Glycosyltransferase_61"/>
</dbReference>
<sequence length="577" mass="65058">MRGWLLSLLLLSLSLHLMLWSSFPHPEANFSLKSLTRSKPKPSKSFCIVNHSRYTCTSFEHVQVETRMDRGPPNCLGGLESWGICDREEFLCLSMLVHDSGPRCSIRWGFHTTEYSCTPAPFACSTHCLSEEASYGICRHNQILCKIHDVRHLPPADRIVRHSCIGSSCLLQDVFYNLQWSQRFNESLSFGCLAQWNEEMSKFECKLPGDRMDETSHAASPGSHQSNITSFVSDCPGIRDMRHARASNRVDVVATIDDGQSVSCAQTVNVTAYLVYFDGWNPFHQMLQSFRNIFAGWVSFSSLIESDRFDPSRSGKAGGLVPARSDCVFVTRDQEMKELGPFGRGIIPLLCRRGVLSLLNFGNSSESVCFKNIVVGVTAGGWDMEVGRREAVEVSLSGVLLSSWVKSRLGIPLQSRPLEGSRRGSVLFLVRHGRREIVNEYNVTSQLRGLDHINLSVHDFDRETFMEILRSVSEADIFMGVHGAGLANLVWLRPKRMVIELMVGWPRPDYFQMCASFGQYHTDYTRTSLKRPESPDWELHDARDYLVLVDDIPLLLETVVEGLNSTMSSRDVEPLPM</sequence>
<dbReference type="KEGG" id="gtt:GUITHDRAFT_144660"/>
<dbReference type="PaxDb" id="55529-EKX37826"/>
<reference evidence="10 12" key="1">
    <citation type="journal article" date="2012" name="Nature">
        <title>Algal genomes reveal evolutionary mosaicism and the fate of nucleomorphs.</title>
        <authorList>
            <consortium name="DOE Joint Genome Institute"/>
            <person name="Curtis B.A."/>
            <person name="Tanifuji G."/>
            <person name="Burki F."/>
            <person name="Gruber A."/>
            <person name="Irimia M."/>
            <person name="Maruyama S."/>
            <person name="Arias M.C."/>
            <person name="Ball S.G."/>
            <person name="Gile G.H."/>
            <person name="Hirakawa Y."/>
            <person name="Hopkins J.F."/>
            <person name="Kuo A."/>
            <person name="Rensing S.A."/>
            <person name="Schmutz J."/>
            <person name="Symeonidi A."/>
            <person name="Elias M."/>
            <person name="Eveleigh R.J."/>
            <person name="Herman E.K."/>
            <person name="Klute M.J."/>
            <person name="Nakayama T."/>
            <person name="Obornik M."/>
            <person name="Reyes-Prieto A."/>
            <person name="Armbrust E.V."/>
            <person name="Aves S.J."/>
            <person name="Beiko R.G."/>
            <person name="Coutinho P."/>
            <person name="Dacks J.B."/>
            <person name="Durnford D.G."/>
            <person name="Fast N.M."/>
            <person name="Green B.R."/>
            <person name="Grisdale C.J."/>
            <person name="Hempel F."/>
            <person name="Henrissat B."/>
            <person name="Hoppner M.P."/>
            <person name="Ishida K."/>
            <person name="Kim E."/>
            <person name="Koreny L."/>
            <person name="Kroth P.G."/>
            <person name="Liu Y."/>
            <person name="Malik S.B."/>
            <person name="Maier U.G."/>
            <person name="McRose D."/>
            <person name="Mock T."/>
            <person name="Neilson J.A."/>
            <person name="Onodera N.T."/>
            <person name="Poole A.M."/>
            <person name="Pritham E.J."/>
            <person name="Richards T.A."/>
            <person name="Rocap G."/>
            <person name="Roy S.W."/>
            <person name="Sarai C."/>
            <person name="Schaack S."/>
            <person name="Shirato S."/>
            <person name="Slamovits C.H."/>
            <person name="Spencer D.F."/>
            <person name="Suzuki S."/>
            <person name="Worden A.Z."/>
            <person name="Zauner S."/>
            <person name="Barry K."/>
            <person name="Bell C."/>
            <person name="Bharti A.K."/>
            <person name="Crow J.A."/>
            <person name="Grimwood J."/>
            <person name="Kramer R."/>
            <person name="Lindquist E."/>
            <person name="Lucas S."/>
            <person name="Salamov A."/>
            <person name="McFadden G.I."/>
            <person name="Lane C.E."/>
            <person name="Keeling P.J."/>
            <person name="Gray M.W."/>
            <person name="Grigoriev I.V."/>
            <person name="Archibald J.M."/>
        </authorList>
    </citation>
    <scope>NUCLEOTIDE SEQUENCE</scope>
    <source>
        <strain evidence="10 12">CCMP2712</strain>
    </source>
</reference>
<dbReference type="PANTHER" id="PTHR20961:SF38">
    <property type="entry name" value="PROTEIN O-LINKED-MANNOSE BETA-1,4-N-ACETYLGLUCOSAMINYLTRANSFERASE 2"/>
    <property type="match status" value="1"/>
</dbReference>
<reference evidence="12" key="2">
    <citation type="submission" date="2012-11" db="EMBL/GenBank/DDBJ databases">
        <authorList>
            <person name="Kuo A."/>
            <person name="Curtis B.A."/>
            <person name="Tanifuji G."/>
            <person name="Burki F."/>
            <person name="Gruber A."/>
            <person name="Irimia M."/>
            <person name="Maruyama S."/>
            <person name="Arias M.C."/>
            <person name="Ball S.G."/>
            <person name="Gile G.H."/>
            <person name="Hirakawa Y."/>
            <person name="Hopkins J.F."/>
            <person name="Rensing S.A."/>
            <person name="Schmutz J."/>
            <person name="Symeonidi A."/>
            <person name="Elias M."/>
            <person name="Eveleigh R.J."/>
            <person name="Herman E.K."/>
            <person name="Klute M.J."/>
            <person name="Nakayama T."/>
            <person name="Obornik M."/>
            <person name="Reyes-Prieto A."/>
            <person name="Armbrust E.V."/>
            <person name="Aves S.J."/>
            <person name="Beiko R.G."/>
            <person name="Coutinho P."/>
            <person name="Dacks J.B."/>
            <person name="Durnford D.G."/>
            <person name="Fast N.M."/>
            <person name="Green B.R."/>
            <person name="Grisdale C."/>
            <person name="Hempe F."/>
            <person name="Henrissat B."/>
            <person name="Hoppner M.P."/>
            <person name="Ishida K.-I."/>
            <person name="Kim E."/>
            <person name="Koreny L."/>
            <person name="Kroth P.G."/>
            <person name="Liu Y."/>
            <person name="Malik S.-B."/>
            <person name="Maier U.G."/>
            <person name="McRose D."/>
            <person name="Mock T."/>
            <person name="Neilson J.A."/>
            <person name="Onodera N.T."/>
            <person name="Poole A.M."/>
            <person name="Pritham E.J."/>
            <person name="Richards T.A."/>
            <person name="Rocap G."/>
            <person name="Roy S.W."/>
            <person name="Sarai C."/>
            <person name="Schaack S."/>
            <person name="Shirato S."/>
            <person name="Slamovits C.H."/>
            <person name="Spencer D.F."/>
            <person name="Suzuki S."/>
            <person name="Worden A.Z."/>
            <person name="Zauner S."/>
            <person name="Barry K."/>
            <person name="Bell C."/>
            <person name="Bharti A.K."/>
            <person name="Crow J.A."/>
            <person name="Grimwood J."/>
            <person name="Kramer R."/>
            <person name="Lindquist E."/>
            <person name="Lucas S."/>
            <person name="Salamov A."/>
            <person name="McFadden G.I."/>
            <person name="Lane C.E."/>
            <person name="Keeling P.J."/>
            <person name="Gray M.W."/>
            <person name="Grigoriev I.V."/>
            <person name="Archibald J.M."/>
        </authorList>
    </citation>
    <scope>NUCLEOTIDE SEQUENCE</scope>
    <source>
        <strain evidence="12">CCMP2712</strain>
    </source>
</reference>
<keyword evidence="3" id="KW-0808">Transferase</keyword>
<keyword evidence="12" id="KW-1185">Reference proteome</keyword>
<evidence type="ECO:0000256" key="4">
    <source>
        <dbReference type="ARBA" id="ARBA00022692"/>
    </source>
</evidence>
<keyword evidence="8" id="KW-0732">Signal</keyword>
<feature type="signal peptide" evidence="8">
    <location>
        <begin position="1"/>
        <end position="20"/>
    </location>
</feature>
<evidence type="ECO:0000256" key="5">
    <source>
        <dbReference type="ARBA" id="ARBA00022989"/>
    </source>
</evidence>
<evidence type="ECO:0000313" key="11">
    <source>
        <dbReference type="EnsemblProtists" id="EKX37826"/>
    </source>
</evidence>
<evidence type="ECO:0000256" key="6">
    <source>
        <dbReference type="ARBA" id="ARBA00023136"/>
    </source>
</evidence>
<feature type="chain" id="PRO_5008770281" description="Glycosyltransferase 61 catalytic domain-containing protein" evidence="8">
    <location>
        <begin position="21"/>
        <end position="577"/>
    </location>
</feature>
<accession>L1INH5</accession>
<dbReference type="OrthoDB" id="529273at2759"/>
<keyword evidence="5" id="KW-1133">Transmembrane helix</keyword>
<dbReference type="HOGENOM" id="CLU_472887_0_0_1"/>
<evidence type="ECO:0000313" key="10">
    <source>
        <dbReference type="EMBL" id="EKX37826.1"/>
    </source>
</evidence>
<dbReference type="InterPro" id="IPR049625">
    <property type="entry name" value="Glyco_transf_61_cat"/>
</dbReference>
<name>L1INH5_GUITC</name>
<organism evidence="10">
    <name type="scientific">Guillardia theta (strain CCMP2712)</name>
    <name type="common">Cryptophyte</name>
    <dbReference type="NCBI Taxonomy" id="905079"/>
    <lineage>
        <taxon>Eukaryota</taxon>
        <taxon>Cryptophyceae</taxon>
        <taxon>Pyrenomonadales</taxon>
        <taxon>Geminigeraceae</taxon>
        <taxon>Guillardia</taxon>
    </lineage>
</organism>
<dbReference type="RefSeq" id="XP_005824806.1">
    <property type="nucleotide sequence ID" value="XM_005824749.1"/>
</dbReference>
<proteinExistence type="predicted"/>
<dbReference type="EnsemblProtists" id="EKX37826">
    <property type="protein sequence ID" value="EKX37826"/>
    <property type="gene ID" value="GUITHDRAFT_144660"/>
</dbReference>
<evidence type="ECO:0000256" key="2">
    <source>
        <dbReference type="ARBA" id="ARBA00022676"/>
    </source>
</evidence>
<keyword evidence="4" id="KW-0812">Transmembrane</keyword>
<keyword evidence="6" id="KW-0472">Membrane</keyword>
<evidence type="ECO:0000256" key="1">
    <source>
        <dbReference type="ARBA" id="ARBA00004167"/>
    </source>
</evidence>
<evidence type="ECO:0000313" key="12">
    <source>
        <dbReference type="Proteomes" id="UP000011087"/>
    </source>
</evidence>
<dbReference type="GeneID" id="17294576"/>
<dbReference type="EMBL" id="JH993054">
    <property type="protein sequence ID" value="EKX37826.1"/>
    <property type="molecule type" value="Genomic_DNA"/>
</dbReference>
<gene>
    <name evidence="10" type="ORF">GUITHDRAFT_144660</name>
</gene>
<dbReference type="PANTHER" id="PTHR20961">
    <property type="entry name" value="GLYCOSYLTRANSFERASE"/>
    <property type="match status" value="1"/>
</dbReference>
<dbReference type="Proteomes" id="UP000011087">
    <property type="component" value="Unassembled WGS sequence"/>
</dbReference>
<dbReference type="Pfam" id="PF04577">
    <property type="entry name" value="Glyco_transf_61"/>
    <property type="match status" value="1"/>
</dbReference>
<dbReference type="AlphaFoldDB" id="L1INH5"/>
<protein>
    <recommendedName>
        <fullName evidence="9">Glycosyltransferase 61 catalytic domain-containing protein</fullName>
    </recommendedName>
</protein>
<evidence type="ECO:0000256" key="7">
    <source>
        <dbReference type="ARBA" id="ARBA00023180"/>
    </source>
</evidence>
<keyword evidence="2" id="KW-0328">Glycosyltransferase</keyword>
<feature type="domain" description="Glycosyltransferase 61 catalytic" evidence="9">
    <location>
        <begin position="422"/>
        <end position="499"/>
    </location>
</feature>